<gene>
    <name evidence="1" type="ORF">PMV_082</name>
</gene>
<dbReference type="EMBL" id="KT428292">
    <property type="protein sequence ID" value="ALH06780.1"/>
    <property type="molecule type" value="Genomic_DNA"/>
</dbReference>
<proteinExistence type="predicted"/>
<organism evidence="1 2">
    <name type="scientific">Port-miou virus</name>
    <dbReference type="NCBI Taxonomy" id="1733873"/>
    <lineage>
        <taxon>Viruses</taxon>
        <taxon>Varidnaviria</taxon>
        <taxon>Bamfordvirae</taxon>
        <taxon>Nucleocytoviricota</taxon>
        <taxon>Megaviricetes</taxon>
        <taxon>Pimascovirales</taxon>
        <taxon>Pimascovirales incertae sedis</taxon>
        <taxon>Marseilleviridae</taxon>
        <taxon>Losannavirus</taxon>
        <taxon>Losannavirus lausannense</taxon>
        <taxon>Lausannevirus</taxon>
    </lineage>
</organism>
<accession>A0A0N9Q0R5</accession>
<protein>
    <submittedName>
        <fullName evidence="1">Uncharacterized protein</fullName>
    </submittedName>
</protein>
<reference evidence="1" key="1">
    <citation type="journal article" date="2015" name="Genome Announc.">
        <title>Complete Genome Sequence of a New Member of the Marseilleviridae Recovered from the Brackish Submarine Spring in the Cassis Port-Miou Calanque, France.</title>
        <authorList>
            <person name="Doutre G."/>
            <person name="Arfib B."/>
            <person name="Rochette P."/>
            <person name="Claverie J.M."/>
            <person name="Bonin P."/>
            <person name="Abergel C."/>
        </authorList>
    </citation>
    <scope>NUCLEOTIDE SEQUENCE [LARGE SCALE GENOMIC DNA]</scope>
    <source>
        <strain evidence="1">1</strain>
    </source>
</reference>
<name>A0A0N9Q0R5_9VIRU</name>
<dbReference type="Proteomes" id="UP000319438">
    <property type="component" value="Segment"/>
</dbReference>
<evidence type="ECO:0000313" key="1">
    <source>
        <dbReference type="EMBL" id="ALH06780.1"/>
    </source>
</evidence>
<sequence length="149" mass="17060">MKDRRIRVFHEDGDLHSLASTTDFPRTLLTSKVNEILFLEGGEDNVKVDAAHFMKEMGQNKKISIIKNFCLWFYSRRKCQRKNTACCLVFERTMPEWRGLKAQTIFWRTSITIPTLGELVKRCVTTFETVGRTSTVKRGNGGNGRIVGA</sequence>
<evidence type="ECO:0000313" key="2">
    <source>
        <dbReference type="Proteomes" id="UP000319438"/>
    </source>
</evidence>